<dbReference type="EMBL" id="HE575324">
    <property type="protein sequence ID" value="CCC94923.1"/>
    <property type="molecule type" value="Genomic_DNA"/>
</dbReference>
<protein>
    <submittedName>
        <fullName evidence="1">Uncharacterized protein</fullName>
    </submittedName>
</protein>
<sequence>MPSFACSPVAVRIKIVVFIFSSRRCGNVDIYQSPFCDQRLGFGSGLLLASVSGRNRRHALQQYWSRMPCYLLGMRCFPFPRGIEMCYDRRMCLRVAVVTCDAG</sequence>
<organism evidence="1">
    <name type="scientific">Trypanosoma congolense (strain IL3000)</name>
    <dbReference type="NCBI Taxonomy" id="1068625"/>
    <lineage>
        <taxon>Eukaryota</taxon>
        <taxon>Discoba</taxon>
        <taxon>Euglenozoa</taxon>
        <taxon>Kinetoplastea</taxon>
        <taxon>Metakinetoplastina</taxon>
        <taxon>Trypanosomatida</taxon>
        <taxon>Trypanosomatidae</taxon>
        <taxon>Trypanosoma</taxon>
        <taxon>Nannomonas</taxon>
    </lineage>
</organism>
<gene>
    <name evidence="1" type="ORF">TCIL3000_11_3210</name>
</gene>
<reference evidence="1" key="1">
    <citation type="journal article" date="2012" name="Proc. Natl. Acad. Sci. U.S.A.">
        <title>Antigenic diversity is generated by distinct evolutionary mechanisms in African trypanosome species.</title>
        <authorList>
            <person name="Jackson A.P."/>
            <person name="Berry A."/>
            <person name="Aslett M."/>
            <person name="Allison H.C."/>
            <person name="Burton P."/>
            <person name="Vavrova-Anderson J."/>
            <person name="Brown R."/>
            <person name="Browne H."/>
            <person name="Corton N."/>
            <person name="Hauser H."/>
            <person name="Gamble J."/>
            <person name="Gilderthorp R."/>
            <person name="Marcello L."/>
            <person name="McQuillan J."/>
            <person name="Otto T.D."/>
            <person name="Quail M.A."/>
            <person name="Sanders M.J."/>
            <person name="van Tonder A."/>
            <person name="Ginger M.L."/>
            <person name="Field M.C."/>
            <person name="Barry J.D."/>
            <person name="Hertz-Fowler C."/>
            <person name="Berriman M."/>
        </authorList>
    </citation>
    <scope>NUCLEOTIDE SEQUENCE</scope>
    <source>
        <strain evidence="1">IL3000</strain>
    </source>
</reference>
<proteinExistence type="predicted"/>
<evidence type="ECO:0000313" key="1">
    <source>
        <dbReference type="EMBL" id="CCC94923.1"/>
    </source>
</evidence>
<accession>G0UZV4</accession>
<name>G0UZV4_TRYCI</name>
<dbReference type="AlphaFoldDB" id="G0UZV4"/>